<reference evidence="2" key="1">
    <citation type="journal article" date="2019" name="Int. J. Syst. Evol. Microbiol.">
        <title>The Global Catalogue of Microorganisms (GCM) 10K type strain sequencing project: providing services to taxonomists for standard genome sequencing and annotation.</title>
        <authorList>
            <consortium name="The Broad Institute Genomics Platform"/>
            <consortium name="The Broad Institute Genome Sequencing Center for Infectious Disease"/>
            <person name="Wu L."/>
            <person name="Ma J."/>
        </authorList>
    </citation>
    <scope>NUCLEOTIDE SEQUENCE [LARGE SCALE GENOMIC DNA]</scope>
    <source>
        <strain evidence="2">JCM 17225</strain>
    </source>
</reference>
<accession>A0ABP7UHP5</accession>
<dbReference type="RefSeq" id="WP_425554354.1">
    <property type="nucleotide sequence ID" value="NZ_BAABDK010000025.1"/>
</dbReference>
<sequence>MENLLTRREGSALIWLAWLRQAPAAHTSRQMLEHLARLAAWHQLGLPAELARRVHQNRLLKIARGDGQMTPVDLAKFEPARRLATLVALALEGTATVLD</sequence>
<keyword evidence="2" id="KW-1185">Reference proteome</keyword>
<dbReference type="Proteomes" id="UP001501469">
    <property type="component" value="Unassembled WGS sequence"/>
</dbReference>
<organism evidence="1 2">
    <name type="scientific">Hymenobacter glaciei</name>
    <dbReference type="NCBI Taxonomy" id="877209"/>
    <lineage>
        <taxon>Bacteria</taxon>
        <taxon>Pseudomonadati</taxon>
        <taxon>Bacteroidota</taxon>
        <taxon>Cytophagia</taxon>
        <taxon>Cytophagales</taxon>
        <taxon>Hymenobacteraceae</taxon>
        <taxon>Hymenobacter</taxon>
    </lineage>
</organism>
<proteinExistence type="predicted"/>
<evidence type="ECO:0000313" key="1">
    <source>
        <dbReference type="EMBL" id="GAA4043554.1"/>
    </source>
</evidence>
<dbReference type="EMBL" id="BAABDK010000025">
    <property type="protein sequence ID" value="GAA4043554.1"/>
    <property type="molecule type" value="Genomic_DNA"/>
</dbReference>
<gene>
    <name evidence="1" type="ORF">GCM10022409_31950</name>
</gene>
<protein>
    <submittedName>
        <fullName evidence="1">Uncharacterized protein</fullName>
    </submittedName>
</protein>
<evidence type="ECO:0000313" key="2">
    <source>
        <dbReference type="Proteomes" id="UP001501469"/>
    </source>
</evidence>
<name>A0ABP7UHP5_9BACT</name>
<comment type="caution">
    <text evidence="1">The sequence shown here is derived from an EMBL/GenBank/DDBJ whole genome shotgun (WGS) entry which is preliminary data.</text>
</comment>